<evidence type="ECO:0000256" key="4">
    <source>
        <dbReference type="ARBA" id="ARBA00022729"/>
    </source>
</evidence>
<dbReference type="AlphaFoldDB" id="A0A6P4J0P0"/>
<keyword evidence="3" id="KW-0964">Secreted</keyword>
<dbReference type="Pfam" id="PF01395">
    <property type="entry name" value="PBP_GOBP"/>
    <property type="match status" value="1"/>
</dbReference>
<keyword evidence="4 6" id="KW-0732">Signal</keyword>
<dbReference type="PANTHER" id="PTHR21364:SF1">
    <property type="entry name" value="GENERAL ODORANT-BINDING PROTEIN LUSH"/>
    <property type="match status" value="1"/>
</dbReference>
<dbReference type="InterPro" id="IPR036728">
    <property type="entry name" value="PBP_GOBP_sf"/>
</dbReference>
<dbReference type="CDD" id="cd23992">
    <property type="entry name" value="PBP_GOBP"/>
    <property type="match status" value="1"/>
</dbReference>
<accession>A0A6P4J0P0</accession>
<evidence type="ECO:0000256" key="2">
    <source>
        <dbReference type="ARBA" id="ARBA00008098"/>
    </source>
</evidence>
<feature type="chain" id="PRO_5028115277" evidence="6">
    <location>
        <begin position="30"/>
        <end position="153"/>
    </location>
</feature>
<dbReference type="OrthoDB" id="6610259at2759"/>
<dbReference type="FunFam" id="1.10.238.20:FF:000001">
    <property type="entry name" value="General odorant-binding protein lush"/>
    <property type="match status" value="1"/>
</dbReference>
<dbReference type="SUPFAM" id="SSF47565">
    <property type="entry name" value="Insect pheromone/odorant-binding proteins"/>
    <property type="match status" value="1"/>
</dbReference>
<keyword evidence="7" id="KW-1185">Reference proteome</keyword>
<dbReference type="RefSeq" id="XP_017034445.1">
    <property type="nucleotide sequence ID" value="XM_017178956.3"/>
</dbReference>
<evidence type="ECO:0000313" key="8">
    <source>
        <dbReference type="RefSeq" id="XP_017034445.1"/>
    </source>
</evidence>
<dbReference type="GO" id="GO:0042048">
    <property type="term" value="P:olfactory behavior"/>
    <property type="evidence" value="ECO:0007669"/>
    <property type="project" value="TreeGrafter"/>
</dbReference>
<dbReference type="Proteomes" id="UP001652661">
    <property type="component" value="Chromosome 3L"/>
</dbReference>
<sequence length="153" mass="17301">MKYRIRHSSALLVIILLVLGLLLPFPGMAMTMDQFMSSLDMMRNGCAPKFKISVEDLDRLRVGDLNFEPSHDLMCYTKCISLMVGTVNKKGEFNAAKALAQLPYLVPTEMMDMSKRSVVACKDAHKAFKEPCERVYQTTKCLAENGEGLFRWP</sequence>
<dbReference type="Gene3D" id="1.10.238.20">
    <property type="entry name" value="Pheromone/general odorant binding protein domain"/>
    <property type="match status" value="1"/>
</dbReference>
<dbReference type="GO" id="GO:0035275">
    <property type="term" value="F:dibutyl phthalate binding"/>
    <property type="evidence" value="ECO:0007669"/>
    <property type="project" value="TreeGrafter"/>
</dbReference>
<evidence type="ECO:0000256" key="1">
    <source>
        <dbReference type="ARBA" id="ARBA00004613"/>
    </source>
</evidence>
<dbReference type="GO" id="GO:0005549">
    <property type="term" value="F:odorant binding"/>
    <property type="evidence" value="ECO:0007669"/>
    <property type="project" value="InterPro"/>
</dbReference>
<dbReference type="GO" id="GO:0007608">
    <property type="term" value="P:sensory perception of smell"/>
    <property type="evidence" value="ECO:0007669"/>
    <property type="project" value="TreeGrafter"/>
</dbReference>
<evidence type="ECO:0000313" key="7">
    <source>
        <dbReference type="Proteomes" id="UP001652661"/>
    </source>
</evidence>
<reference evidence="8" key="1">
    <citation type="submission" date="2025-08" db="UniProtKB">
        <authorList>
            <consortium name="RefSeq"/>
        </authorList>
    </citation>
    <scope>IDENTIFICATION</scope>
    <source>
        <strain evidence="8">14028-0561.14</strain>
        <tissue evidence="8">Whole fly</tissue>
    </source>
</reference>
<evidence type="ECO:0000256" key="3">
    <source>
        <dbReference type="ARBA" id="ARBA00022525"/>
    </source>
</evidence>
<keyword evidence="5" id="KW-1015">Disulfide bond</keyword>
<dbReference type="GO" id="GO:0005576">
    <property type="term" value="C:extracellular region"/>
    <property type="evidence" value="ECO:0007669"/>
    <property type="project" value="UniProtKB-SubCell"/>
</dbReference>
<organism evidence="7 8">
    <name type="scientific">Drosophila kikkawai</name>
    <name type="common">Fruit fly</name>
    <dbReference type="NCBI Taxonomy" id="30033"/>
    <lineage>
        <taxon>Eukaryota</taxon>
        <taxon>Metazoa</taxon>
        <taxon>Ecdysozoa</taxon>
        <taxon>Arthropoda</taxon>
        <taxon>Hexapoda</taxon>
        <taxon>Insecta</taxon>
        <taxon>Pterygota</taxon>
        <taxon>Neoptera</taxon>
        <taxon>Endopterygota</taxon>
        <taxon>Diptera</taxon>
        <taxon>Brachycera</taxon>
        <taxon>Muscomorpha</taxon>
        <taxon>Ephydroidea</taxon>
        <taxon>Drosophilidae</taxon>
        <taxon>Drosophila</taxon>
        <taxon>Sophophora</taxon>
    </lineage>
</organism>
<gene>
    <name evidence="8" type="primary">LOC108083250</name>
</gene>
<name>A0A6P4J0P0_DROKI</name>
<dbReference type="PANTHER" id="PTHR21364">
    <property type="entry name" value="GENERAL ODORANT-BINDING PROTEIN 19A"/>
    <property type="match status" value="1"/>
</dbReference>
<dbReference type="SMART" id="SM00708">
    <property type="entry name" value="PhBP"/>
    <property type="match status" value="1"/>
</dbReference>
<evidence type="ECO:0000256" key="5">
    <source>
        <dbReference type="ARBA" id="ARBA00023157"/>
    </source>
</evidence>
<dbReference type="GeneID" id="108083250"/>
<proteinExistence type="inferred from homology"/>
<feature type="signal peptide" evidence="6">
    <location>
        <begin position="1"/>
        <end position="29"/>
    </location>
</feature>
<comment type="similarity">
    <text evidence="2">Belongs to the PBP/GOBP family.</text>
</comment>
<comment type="subcellular location">
    <subcellularLocation>
        <location evidence="1">Secreted</location>
    </subcellularLocation>
</comment>
<dbReference type="InterPro" id="IPR006170">
    <property type="entry name" value="PBP/GOBP"/>
</dbReference>
<evidence type="ECO:0000256" key="6">
    <source>
        <dbReference type="SAM" id="SignalP"/>
    </source>
</evidence>
<protein>
    <submittedName>
        <fullName evidence="8">General odorant-binding protein lush-like</fullName>
    </submittedName>
</protein>